<sequence length="159" mass="17325">MTVQSSIVVDTAPSVVFSIVADPRQHARIDGSGTVVAGADTSEAPQGLALGDTFGMRMRLGVPYATRNTVVEHTEDRLIAWRHVGKHRWRYEIEPLDLADGASRCRVTETWDDSGYGPVGRRVLALLGYPARNLRAIEATLLRLKDAAERDAGLGEEDA</sequence>
<comment type="caution">
    <text evidence="1">The sequence shown here is derived from an EMBL/GenBank/DDBJ whole genome shotgun (WGS) entry which is preliminary data.</text>
</comment>
<dbReference type="AlphaFoldDB" id="A0A9X2IDZ9"/>
<evidence type="ECO:0000313" key="1">
    <source>
        <dbReference type="EMBL" id="MCM0620301.1"/>
    </source>
</evidence>
<accession>A0A9X2IDZ9</accession>
<dbReference type="EMBL" id="JAMOIL010000009">
    <property type="protein sequence ID" value="MCM0620301.1"/>
    <property type="molecule type" value="Genomic_DNA"/>
</dbReference>
<gene>
    <name evidence="1" type="ORF">M8330_08325</name>
</gene>
<dbReference type="Proteomes" id="UP001139485">
    <property type="component" value="Unassembled WGS sequence"/>
</dbReference>
<dbReference type="SUPFAM" id="SSF55961">
    <property type="entry name" value="Bet v1-like"/>
    <property type="match status" value="1"/>
</dbReference>
<dbReference type="InterPro" id="IPR023393">
    <property type="entry name" value="START-like_dom_sf"/>
</dbReference>
<keyword evidence="2" id="KW-1185">Reference proteome</keyword>
<name>A0A9X2IDZ9_9ACTN</name>
<dbReference type="Pfam" id="PF10604">
    <property type="entry name" value="Polyketide_cyc2"/>
    <property type="match status" value="1"/>
</dbReference>
<reference evidence="1" key="1">
    <citation type="submission" date="2022-05" db="EMBL/GenBank/DDBJ databases">
        <authorList>
            <person name="Tuo L."/>
        </authorList>
    </citation>
    <scope>NUCLEOTIDE SEQUENCE</scope>
    <source>
        <strain evidence="1">BSK12Z-4</strain>
    </source>
</reference>
<proteinExistence type="predicted"/>
<evidence type="ECO:0000313" key="2">
    <source>
        <dbReference type="Proteomes" id="UP001139485"/>
    </source>
</evidence>
<protein>
    <submittedName>
        <fullName evidence="1">SRPBCC family protein</fullName>
    </submittedName>
</protein>
<dbReference type="RefSeq" id="WP_250826965.1">
    <property type="nucleotide sequence ID" value="NZ_JAMOIL010000009.1"/>
</dbReference>
<dbReference type="Gene3D" id="3.30.530.20">
    <property type="match status" value="1"/>
</dbReference>
<dbReference type="InterPro" id="IPR019587">
    <property type="entry name" value="Polyketide_cyclase/dehydratase"/>
</dbReference>
<organism evidence="1 2">
    <name type="scientific">Nocardioides bruguierae</name>
    <dbReference type="NCBI Taxonomy" id="2945102"/>
    <lineage>
        <taxon>Bacteria</taxon>
        <taxon>Bacillati</taxon>
        <taxon>Actinomycetota</taxon>
        <taxon>Actinomycetes</taxon>
        <taxon>Propionibacteriales</taxon>
        <taxon>Nocardioidaceae</taxon>
        <taxon>Nocardioides</taxon>
    </lineage>
</organism>